<dbReference type="Gene3D" id="2.50.20.10">
    <property type="entry name" value="Lipoprotein localisation LolA/LolB/LppX"/>
    <property type="match status" value="1"/>
</dbReference>
<accession>A0ABP8G861</accession>
<dbReference type="RefSeq" id="WP_345252895.1">
    <property type="nucleotide sequence ID" value="NZ_BAABGY010000001.1"/>
</dbReference>
<reference evidence="2" key="1">
    <citation type="journal article" date="2019" name="Int. J. Syst. Evol. Microbiol.">
        <title>The Global Catalogue of Microorganisms (GCM) 10K type strain sequencing project: providing services to taxonomists for standard genome sequencing and annotation.</title>
        <authorList>
            <consortium name="The Broad Institute Genomics Platform"/>
            <consortium name="The Broad Institute Genome Sequencing Center for Infectious Disease"/>
            <person name="Wu L."/>
            <person name="Ma J."/>
        </authorList>
    </citation>
    <scope>NUCLEOTIDE SEQUENCE [LARGE SCALE GENOMIC DNA]</scope>
    <source>
        <strain evidence="2">JCM 17919</strain>
    </source>
</reference>
<dbReference type="InterPro" id="IPR025634">
    <property type="entry name" value="DUF4292"/>
</dbReference>
<dbReference type="Pfam" id="PF14125">
    <property type="entry name" value="DUF4292"/>
    <property type="match status" value="1"/>
</dbReference>
<comment type="caution">
    <text evidence="1">The sequence shown here is derived from an EMBL/GenBank/DDBJ whole genome shotgun (WGS) entry which is preliminary data.</text>
</comment>
<dbReference type="PROSITE" id="PS51257">
    <property type="entry name" value="PROKAR_LIPOPROTEIN"/>
    <property type="match status" value="1"/>
</dbReference>
<sequence length="271" mass="30161">MKQLLSVLVLVVLLSACRSTKKIGAAISKKDTTAQQVVGVPSSPKSDSIAYISRTLSTLRGHQINFTTFTAKVNIDYKDAADKNYNVNATVRMYKDSAIWISANALLGIEALRALITKDSVKILDKLNKVYTARSMEYLQDVTDLPLDLPTMQDLLLGNPIYLDSAVAYGQAPGAVTLVSVGEWFKHLLTLNEKDLTLQHGRIDDLDPTANRTAELDYSDYETKKGFPFATKRRILLSVAKKLDVRLDFRQYDFGGTVSFPFNVPKNYKTN</sequence>
<evidence type="ECO:0000313" key="1">
    <source>
        <dbReference type="EMBL" id="GAA4318956.1"/>
    </source>
</evidence>
<keyword evidence="2" id="KW-1185">Reference proteome</keyword>
<organism evidence="1 2">
    <name type="scientific">Flaviaesturariibacter amylovorans</name>
    <dbReference type="NCBI Taxonomy" id="1084520"/>
    <lineage>
        <taxon>Bacteria</taxon>
        <taxon>Pseudomonadati</taxon>
        <taxon>Bacteroidota</taxon>
        <taxon>Chitinophagia</taxon>
        <taxon>Chitinophagales</taxon>
        <taxon>Chitinophagaceae</taxon>
        <taxon>Flaviaestuariibacter</taxon>
    </lineage>
</organism>
<dbReference type="Proteomes" id="UP001501725">
    <property type="component" value="Unassembled WGS sequence"/>
</dbReference>
<proteinExistence type="predicted"/>
<name>A0ABP8G861_9BACT</name>
<evidence type="ECO:0000313" key="2">
    <source>
        <dbReference type="Proteomes" id="UP001501725"/>
    </source>
</evidence>
<dbReference type="EMBL" id="BAABGY010000001">
    <property type="protein sequence ID" value="GAA4318956.1"/>
    <property type="molecule type" value="Genomic_DNA"/>
</dbReference>
<evidence type="ECO:0008006" key="3">
    <source>
        <dbReference type="Google" id="ProtNLM"/>
    </source>
</evidence>
<gene>
    <name evidence="1" type="ORF">GCM10023184_03500</name>
</gene>
<protein>
    <recommendedName>
        <fullName evidence="3">DUF4292 domain-containing protein</fullName>
    </recommendedName>
</protein>